<dbReference type="EMBL" id="JANJQO010003907">
    <property type="protein sequence ID" value="KAJ2955138.1"/>
    <property type="molecule type" value="Genomic_DNA"/>
</dbReference>
<protein>
    <submittedName>
        <fullName evidence="1">Uncharacterized protein</fullName>
    </submittedName>
</protein>
<keyword evidence="2" id="KW-1185">Reference proteome</keyword>
<name>A0ACC1MBE0_9HYPO</name>
<dbReference type="Proteomes" id="UP001143910">
    <property type="component" value="Unassembled WGS sequence"/>
</dbReference>
<sequence>MGNGRFDSVLLVQALTPEGVKNPIRSLPGFNMDENLNAPFKEIDIGFPIAMEVWPGSLKWDEKMLLRCMYSTARHEFLTHDWMHAALSSLDEAIVRITTAPDEIFYIG</sequence>
<proteinExistence type="predicted"/>
<reference evidence="1" key="1">
    <citation type="submission" date="2022-08" db="EMBL/GenBank/DDBJ databases">
        <title>Genome Sequence of Lecanicillium fungicola.</title>
        <authorList>
            <person name="Buettner E."/>
        </authorList>
    </citation>
    <scope>NUCLEOTIDE SEQUENCE</scope>
    <source>
        <strain evidence="1">Babe33</strain>
    </source>
</reference>
<organism evidence="1 2">
    <name type="scientific">Zarea fungicola</name>
    <dbReference type="NCBI Taxonomy" id="93591"/>
    <lineage>
        <taxon>Eukaryota</taxon>
        <taxon>Fungi</taxon>
        <taxon>Dikarya</taxon>
        <taxon>Ascomycota</taxon>
        <taxon>Pezizomycotina</taxon>
        <taxon>Sordariomycetes</taxon>
        <taxon>Hypocreomycetidae</taxon>
        <taxon>Hypocreales</taxon>
        <taxon>Cordycipitaceae</taxon>
        <taxon>Zarea</taxon>
    </lineage>
</organism>
<evidence type="ECO:0000313" key="2">
    <source>
        <dbReference type="Proteomes" id="UP001143910"/>
    </source>
</evidence>
<evidence type="ECO:0000313" key="1">
    <source>
        <dbReference type="EMBL" id="KAJ2955138.1"/>
    </source>
</evidence>
<accession>A0ACC1MBE0</accession>
<gene>
    <name evidence="1" type="ORF">NQ176_g11420</name>
</gene>
<comment type="caution">
    <text evidence="1">The sequence shown here is derived from an EMBL/GenBank/DDBJ whole genome shotgun (WGS) entry which is preliminary data.</text>
</comment>